<name>A0ABX5J269_9RHOB</name>
<protein>
    <submittedName>
        <fullName evidence="1">Uncharacterized protein</fullName>
    </submittedName>
</protein>
<reference evidence="1 2" key="1">
    <citation type="submission" date="2018-04" db="EMBL/GenBank/DDBJ databases">
        <title>Genomic Encyclopedia of Type Strains, Phase III (KMG-III): the genomes of soil and plant-associated and newly described type strains.</title>
        <authorList>
            <person name="Whitman W."/>
        </authorList>
    </citation>
    <scope>NUCLEOTIDE SEQUENCE [LARGE SCALE GENOMIC DNA]</scope>
    <source>
        <strain evidence="1 2">JA192</strain>
    </source>
</reference>
<proteinExistence type="predicted"/>
<sequence>MLLCRTAYVELDFAFVIVINQNHNHERDSAMAMTAAERKRKQVAREKEERQRLADATYPYLGTPFFEVVEEDANWSSVTLALELAGLEPPVFRDDSGPLENALPDALPSDEEDRINAFSGASGSIGRAEVIVGCLLDAATELAQIINDYKRAELKKFRQQTEAQDLSDPAARKKALQDLLRMEKIEGMLARKVRRELPAWSVKLD</sequence>
<comment type="caution">
    <text evidence="1">The sequence shown here is derived from an EMBL/GenBank/DDBJ whole genome shotgun (WGS) entry which is preliminary data.</text>
</comment>
<evidence type="ECO:0000313" key="1">
    <source>
        <dbReference type="EMBL" id="PTM75299.1"/>
    </source>
</evidence>
<evidence type="ECO:0000313" key="2">
    <source>
        <dbReference type="Proteomes" id="UP000240800"/>
    </source>
</evidence>
<accession>A0ABX5J269</accession>
<dbReference type="Proteomes" id="UP000240800">
    <property type="component" value="Unassembled WGS sequence"/>
</dbReference>
<organism evidence="1 2">
    <name type="scientific">Cereibacter johrii</name>
    <dbReference type="NCBI Taxonomy" id="445629"/>
    <lineage>
        <taxon>Bacteria</taxon>
        <taxon>Pseudomonadati</taxon>
        <taxon>Pseudomonadota</taxon>
        <taxon>Alphaproteobacteria</taxon>
        <taxon>Rhodobacterales</taxon>
        <taxon>Paracoccaceae</taxon>
        <taxon>Cereibacter</taxon>
    </lineage>
</organism>
<keyword evidence="2" id="KW-1185">Reference proteome</keyword>
<dbReference type="EMBL" id="PZZW01000012">
    <property type="protein sequence ID" value="PTM75299.1"/>
    <property type="molecule type" value="Genomic_DNA"/>
</dbReference>
<gene>
    <name evidence="1" type="ORF">C8J29_11289</name>
</gene>